<reference evidence="1 2" key="1">
    <citation type="submission" date="2024-02" db="EMBL/GenBank/DDBJ databases">
        <authorList>
            <person name="Daric V."/>
            <person name="Darras S."/>
        </authorList>
    </citation>
    <scope>NUCLEOTIDE SEQUENCE [LARGE SCALE GENOMIC DNA]</scope>
</reference>
<name>A0ABP0GH85_CLALP</name>
<dbReference type="Proteomes" id="UP001642483">
    <property type="component" value="Unassembled WGS sequence"/>
</dbReference>
<sequence>MGSRGGNFMSMAACHSFNSTVLLSPVYKNEFSQRPIIKYREQYGQLISDNIGLLRAHQLNLPLSPIHINYNVPDYEKILNELPDSDSFTDLQSMLSSISEANLLKEQMRHVLTSLTTTDETMVNGSYVVNRISRINIKDERNGFAICDSARTGLPDHLPTIYNMPDLLYPVFAFGDINIEHQLHIHGKIKHHLSLDVLTINGLLRDLPITRHPLPLLVMISQKPII</sequence>
<protein>
    <submittedName>
        <fullName evidence="1">Uncharacterized protein</fullName>
    </submittedName>
</protein>
<evidence type="ECO:0000313" key="2">
    <source>
        <dbReference type="Proteomes" id="UP001642483"/>
    </source>
</evidence>
<comment type="caution">
    <text evidence="1">The sequence shown here is derived from an EMBL/GenBank/DDBJ whole genome shotgun (WGS) entry which is preliminary data.</text>
</comment>
<accession>A0ABP0GH85</accession>
<evidence type="ECO:0000313" key="1">
    <source>
        <dbReference type="EMBL" id="CAK8689565.1"/>
    </source>
</evidence>
<proteinExistence type="predicted"/>
<gene>
    <name evidence="1" type="ORF">CVLEPA_LOCUS21552</name>
</gene>
<dbReference type="EMBL" id="CAWYQH010000108">
    <property type="protein sequence ID" value="CAK8689565.1"/>
    <property type="molecule type" value="Genomic_DNA"/>
</dbReference>
<keyword evidence="2" id="KW-1185">Reference proteome</keyword>
<organism evidence="1 2">
    <name type="scientific">Clavelina lepadiformis</name>
    <name type="common">Light-bulb sea squirt</name>
    <name type="synonym">Ascidia lepadiformis</name>
    <dbReference type="NCBI Taxonomy" id="159417"/>
    <lineage>
        <taxon>Eukaryota</taxon>
        <taxon>Metazoa</taxon>
        <taxon>Chordata</taxon>
        <taxon>Tunicata</taxon>
        <taxon>Ascidiacea</taxon>
        <taxon>Aplousobranchia</taxon>
        <taxon>Clavelinidae</taxon>
        <taxon>Clavelina</taxon>
    </lineage>
</organism>